<protein>
    <recommendedName>
        <fullName evidence="2">Peptidase A1 domain-containing protein</fullName>
    </recommendedName>
</protein>
<dbReference type="OrthoDB" id="10613294at2759"/>
<evidence type="ECO:0000259" key="2">
    <source>
        <dbReference type="PROSITE" id="PS51767"/>
    </source>
</evidence>
<dbReference type="EMBL" id="JAAPAO010000438">
    <property type="protein sequence ID" value="KAF4659817.1"/>
    <property type="molecule type" value="Genomic_DNA"/>
</dbReference>
<dbReference type="AlphaFoldDB" id="A0A7J6LKL1"/>
<sequence length="326" mass="36009">MALTKLVSMAGLWSVGGSSISLPFEDGKVSIGLDGQSTKVRIDSGSARFFVLYGPEFGEDRPFFGIAGLSHGRVGIPETFLEQLLRLNVISNPSYLIHTDGDARKFNGEIVLGGLDKLDKSFVRIKGINSKVAVYLWPMRLATADGRELPPLLPNERASKPCAAFVDSGATNIDLKDSELERFIKGSSGIVWFNNEQKKYVVDETNQHRLPTLLFYIGGKTGQTEIRIEPRHYVQRCLKGLCVLKLFRISDEDLHSLGHPVFHAYDVGVDLSGEESYIFIRNNKEAATVGGLGPTTRILQLRELLKNKNRGSFSASRRGAVKTKLL</sequence>
<dbReference type="Proteomes" id="UP000591131">
    <property type="component" value="Unassembled WGS sequence"/>
</dbReference>
<gene>
    <name evidence="3" type="ORF">FOL47_007414</name>
</gene>
<accession>A0A7J6LKL1</accession>
<feature type="chain" id="PRO_5029561002" description="Peptidase A1 domain-containing protein" evidence="1">
    <location>
        <begin position="18"/>
        <end position="326"/>
    </location>
</feature>
<evidence type="ECO:0000313" key="3">
    <source>
        <dbReference type="EMBL" id="KAF4659817.1"/>
    </source>
</evidence>
<dbReference type="Gene3D" id="2.40.70.10">
    <property type="entry name" value="Acid Proteases"/>
    <property type="match status" value="1"/>
</dbReference>
<reference evidence="3 4" key="1">
    <citation type="submission" date="2020-04" db="EMBL/GenBank/DDBJ databases">
        <title>Perkinsus chesapeaki whole genome sequence.</title>
        <authorList>
            <person name="Bogema D.R."/>
        </authorList>
    </citation>
    <scope>NUCLEOTIDE SEQUENCE [LARGE SCALE GENOMIC DNA]</scope>
    <source>
        <strain evidence="3">ATCC PRA-425</strain>
    </source>
</reference>
<keyword evidence="4" id="KW-1185">Reference proteome</keyword>
<dbReference type="InterPro" id="IPR033121">
    <property type="entry name" value="PEPTIDASE_A1"/>
</dbReference>
<dbReference type="SUPFAM" id="SSF50630">
    <property type="entry name" value="Acid proteases"/>
    <property type="match status" value="1"/>
</dbReference>
<proteinExistence type="predicted"/>
<dbReference type="PROSITE" id="PS51767">
    <property type="entry name" value="PEPTIDASE_A1"/>
    <property type="match status" value="1"/>
</dbReference>
<dbReference type="Pfam" id="PF00026">
    <property type="entry name" value="Asp"/>
    <property type="match status" value="1"/>
</dbReference>
<evidence type="ECO:0000256" key="1">
    <source>
        <dbReference type="SAM" id="SignalP"/>
    </source>
</evidence>
<keyword evidence="1" id="KW-0732">Signal</keyword>
<organism evidence="3 4">
    <name type="scientific">Perkinsus chesapeaki</name>
    <name type="common">Clam parasite</name>
    <name type="synonym">Perkinsus andrewsi</name>
    <dbReference type="NCBI Taxonomy" id="330153"/>
    <lineage>
        <taxon>Eukaryota</taxon>
        <taxon>Sar</taxon>
        <taxon>Alveolata</taxon>
        <taxon>Perkinsozoa</taxon>
        <taxon>Perkinsea</taxon>
        <taxon>Perkinsida</taxon>
        <taxon>Perkinsidae</taxon>
        <taxon>Perkinsus</taxon>
    </lineage>
</organism>
<dbReference type="InterPro" id="IPR021109">
    <property type="entry name" value="Peptidase_aspartic_dom_sf"/>
</dbReference>
<feature type="domain" description="Peptidase A1" evidence="2">
    <location>
        <begin position="1"/>
        <end position="279"/>
    </location>
</feature>
<feature type="signal peptide" evidence="1">
    <location>
        <begin position="1"/>
        <end position="17"/>
    </location>
</feature>
<comment type="caution">
    <text evidence="3">The sequence shown here is derived from an EMBL/GenBank/DDBJ whole genome shotgun (WGS) entry which is preliminary data.</text>
</comment>
<name>A0A7J6LKL1_PERCH</name>
<evidence type="ECO:0000313" key="4">
    <source>
        <dbReference type="Proteomes" id="UP000591131"/>
    </source>
</evidence>